<evidence type="ECO:0000256" key="2">
    <source>
        <dbReference type="ARBA" id="ARBA00022475"/>
    </source>
</evidence>
<keyword evidence="2" id="KW-1003">Cell membrane</keyword>
<sequence>MIGARVIKTSLAVAISILLARSYDLDTPHFAGIIAVLAVQPSIYRTFRHGIQQTISAVLGASLGAFALYAVGDSFFVMGIVALLLMTLHVKIRWTNSLLVAVVIAINTMGTTHLSFAESALNQMALVLIGMGIGTLINLLHKPVHEVRARVLLVQSEGMLRALLHYMHLDLQENRVTPYASVMKEQIEHVRGFIEKGKEISGLISEDQRFRIFPHKNTFTIFHSFEIMVERIRDMSKELQQIDLTDQQIGFLKKAVRVAACVQERAVNAKISHANLVKRVLEQRRITMWIPQKVSADFASRLAFYNFYGYLLEYVREISSEQVSQHDMLPTFERKIHFPTYSKAINHEMFVSTATHTRQ</sequence>
<proteinExistence type="predicted"/>
<evidence type="ECO:0000256" key="1">
    <source>
        <dbReference type="ARBA" id="ARBA00004651"/>
    </source>
</evidence>
<comment type="subcellular location">
    <subcellularLocation>
        <location evidence="1">Cell membrane</location>
        <topology evidence="1">Multi-pass membrane protein</topology>
    </subcellularLocation>
</comment>
<dbReference type="PANTHER" id="PTHR40064:SF1">
    <property type="entry name" value="MEMBRANE PROTEIN"/>
    <property type="match status" value="1"/>
</dbReference>
<comment type="caution">
    <text evidence="7">The sequence shown here is derived from an EMBL/GenBank/DDBJ whole genome shotgun (WGS) entry which is preliminary data.</text>
</comment>
<dbReference type="Pfam" id="PF06081">
    <property type="entry name" value="ArAE_1"/>
    <property type="match status" value="1"/>
</dbReference>
<feature type="transmembrane region" description="Helical" evidence="6">
    <location>
        <begin position="98"/>
        <end position="117"/>
    </location>
</feature>
<dbReference type="InterPro" id="IPR052984">
    <property type="entry name" value="UPF0421"/>
</dbReference>
<keyword evidence="8" id="KW-1185">Reference proteome</keyword>
<reference evidence="8" key="1">
    <citation type="journal article" date="2019" name="Int. J. Syst. Evol. Microbiol.">
        <title>The Global Catalogue of Microorganisms (GCM) 10K type strain sequencing project: providing services to taxonomists for standard genome sequencing and annotation.</title>
        <authorList>
            <consortium name="The Broad Institute Genomics Platform"/>
            <consortium name="The Broad Institute Genome Sequencing Center for Infectious Disease"/>
            <person name="Wu L."/>
            <person name="Ma J."/>
        </authorList>
    </citation>
    <scope>NUCLEOTIDE SEQUENCE [LARGE SCALE GENOMIC DNA]</scope>
    <source>
        <strain evidence="8">WYCCWR 12678</strain>
    </source>
</reference>
<accession>A0ABV9Q364</accession>
<evidence type="ECO:0000256" key="3">
    <source>
        <dbReference type="ARBA" id="ARBA00022692"/>
    </source>
</evidence>
<name>A0ABV9Q364_9BACL</name>
<keyword evidence="3 6" id="KW-0812">Transmembrane</keyword>
<organism evidence="7 8">
    <name type="scientific">Effusibacillus consociatus</name>
    <dbReference type="NCBI Taxonomy" id="1117041"/>
    <lineage>
        <taxon>Bacteria</taxon>
        <taxon>Bacillati</taxon>
        <taxon>Bacillota</taxon>
        <taxon>Bacilli</taxon>
        <taxon>Bacillales</taxon>
        <taxon>Alicyclobacillaceae</taxon>
        <taxon>Effusibacillus</taxon>
    </lineage>
</organism>
<feature type="transmembrane region" description="Helical" evidence="6">
    <location>
        <begin position="62"/>
        <end position="86"/>
    </location>
</feature>
<dbReference type="Proteomes" id="UP001596002">
    <property type="component" value="Unassembled WGS sequence"/>
</dbReference>
<dbReference type="EMBL" id="JBHSHC010000112">
    <property type="protein sequence ID" value="MFC4768636.1"/>
    <property type="molecule type" value="Genomic_DNA"/>
</dbReference>
<dbReference type="PANTHER" id="PTHR40064">
    <property type="entry name" value="MEMBRANE PROTEIN-RELATED"/>
    <property type="match status" value="1"/>
</dbReference>
<evidence type="ECO:0000313" key="8">
    <source>
        <dbReference type="Proteomes" id="UP001596002"/>
    </source>
</evidence>
<evidence type="ECO:0000313" key="7">
    <source>
        <dbReference type="EMBL" id="MFC4768636.1"/>
    </source>
</evidence>
<evidence type="ECO:0000256" key="5">
    <source>
        <dbReference type="ARBA" id="ARBA00023136"/>
    </source>
</evidence>
<keyword evidence="4 6" id="KW-1133">Transmembrane helix</keyword>
<gene>
    <name evidence="7" type="ORF">ACFO8Q_14920</name>
</gene>
<protein>
    <submittedName>
        <fullName evidence="7">Aromatic acid exporter family protein</fullName>
    </submittedName>
</protein>
<keyword evidence="5 6" id="KW-0472">Membrane</keyword>
<dbReference type="InterPro" id="IPR010343">
    <property type="entry name" value="ArAE_1"/>
</dbReference>
<evidence type="ECO:0000256" key="4">
    <source>
        <dbReference type="ARBA" id="ARBA00022989"/>
    </source>
</evidence>
<evidence type="ECO:0000256" key="6">
    <source>
        <dbReference type="SAM" id="Phobius"/>
    </source>
</evidence>
<feature type="transmembrane region" description="Helical" evidence="6">
    <location>
        <begin position="123"/>
        <end position="140"/>
    </location>
</feature>
<dbReference type="RefSeq" id="WP_380026587.1">
    <property type="nucleotide sequence ID" value="NZ_JBHSHC010000112.1"/>
</dbReference>